<accession>A0A8K0SKI4</accession>
<dbReference type="PANTHER" id="PTHR37534">
    <property type="entry name" value="TRANSCRIPTIONAL ACTIVATOR PROTEIN UGA3"/>
    <property type="match status" value="1"/>
</dbReference>
<dbReference type="SUPFAM" id="SSF57701">
    <property type="entry name" value="Zn2/Cys6 DNA-binding domain"/>
    <property type="match status" value="1"/>
</dbReference>
<dbReference type="PROSITE" id="PS00463">
    <property type="entry name" value="ZN2_CY6_FUNGAL_1"/>
    <property type="match status" value="1"/>
</dbReference>
<evidence type="ECO:0000256" key="1">
    <source>
        <dbReference type="ARBA" id="ARBA00023242"/>
    </source>
</evidence>
<dbReference type="CDD" id="cd00067">
    <property type="entry name" value="GAL4"/>
    <property type="match status" value="1"/>
</dbReference>
<sequence length="561" mass="63447">MSQQQPKPRQRRHHERSRNGCLTCRARHVRCDEARPECDKCKAGKRPCHYSQPNLPRSDQRWFMNQAPGVSVWHVQSDTADPFHSMAIEMPFRSHELLKYFLEADTVPNFGTECAVDQNIWNHPVFAEMPLVVPKDEWITRARNDPATLRCTLLLGSMHYVWKVGEFKDFGKSFFFHKMELIRHTNTLLSGDVLKITPQSLKLIAILSVIESCVGNFPLAEAHLDGLLTVLEMREKRISAEGRDPAEEEDEILERLLLTAHHFIGAVRSRIKQTYRGEADADNIWHTSFSGLPENLAGIRIFPYYLLSDPLELNVPMDVHACVETMKQMTIAVNRRSRICSVDKAHHVVDESLASGMSICDNANSAVCRGCQGMTSFLFAWSNINAHSLRQEHNVGKRAPVMSSWRGLCAVSSLYLNHVLGLWNGGEPIEPHMFRRIIVTILRDIQSMGTSEEALTGRQGDLWLWKVMTTAYAVATTLPMDGPRFTGDSAVMMDGAVILGWLQSRIGIWSKVQGVTQWEQAQKALSRVCWPNPVSEAKEAALTYIWARAVNEREGTVMSDS</sequence>
<dbReference type="AlphaFoldDB" id="A0A8K0SKI4"/>
<protein>
    <recommendedName>
        <fullName evidence="2">Zn(2)-C6 fungal-type domain-containing protein</fullName>
    </recommendedName>
</protein>
<dbReference type="GO" id="GO:0008270">
    <property type="term" value="F:zinc ion binding"/>
    <property type="evidence" value="ECO:0007669"/>
    <property type="project" value="InterPro"/>
</dbReference>
<dbReference type="Pfam" id="PF00172">
    <property type="entry name" value="Zn_clus"/>
    <property type="match status" value="1"/>
</dbReference>
<dbReference type="PANTHER" id="PTHR37534:SF46">
    <property type="entry name" value="ZN(II)2CYS6 TRANSCRIPTION FACTOR (EUROFUNG)"/>
    <property type="match status" value="1"/>
</dbReference>
<evidence type="ECO:0000313" key="4">
    <source>
        <dbReference type="Proteomes" id="UP000813444"/>
    </source>
</evidence>
<reference evidence="3" key="1">
    <citation type="journal article" date="2021" name="Nat. Commun.">
        <title>Genetic determinants of endophytism in the Arabidopsis root mycobiome.</title>
        <authorList>
            <person name="Mesny F."/>
            <person name="Miyauchi S."/>
            <person name="Thiergart T."/>
            <person name="Pickel B."/>
            <person name="Atanasova L."/>
            <person name="Karlsson M."/>
            <person name="Huettel B."/>
            <person name="Barry K.W."/>
            <person name="Haridas S."/>
            <person name="Chen C."/>
            <person name="Bauer D."/>
            <person name="Andreopoulos W."/>
            <person name="Pangilinan J."/>
            <person name="LaButti K."/>
            <person name="Riley R."/>
            <person name="Lipzen A."/>
            <person name="Clum A."/>
            <person name="Drula E."/>
            <person name="Henrissat B."/>
            <person name="Kohler A."/>
            <person name="Grigoriev I.V."/>
            <person name="Martin F.M."/>
            <person name="Hacquard S."/>
        </authorList>
    </citation>
    <scope>NUCLEOTIDE SEQUENCE</scope>
    <source>
        <strain evidence="3">MPI-CAGE-CH-0235</strain>
    </source>
</reference>
<keyword evidence="4" id="KW-1185">Reference proteome</keyword>
<proteinExistence type="predicted"/>
<evidence type="ECO:0000313" key="3">
    <source>
        <dbReference type="EMBL" id="KAH7316807.1"/>
    </source>
</evidence>
<dbReference type="OrthoDB" id="5419315at2759"/>
<dbReference type="Proteomes" id="UP000813444">
    <property type="component" value="Unassembled WGS sequence"/>
</dbReference>
<keyword evidence="1" id="KW-0539">Nucleus</keyword>
<dbReference type="PROSITE" id="PS50048">
    <property type="entry name" value="ZN2_CY6_FUNGAL_2"/>
    <property type="match status" value="1"/>
</dbReference>
<feature type="domain" description="Zn(2)-C6 fungal-type" evidence="2">
    <location>
        <begin position="20"/>
        <end position="50"/>
    </location>
</feature>
<comment type="caution">
    <text evidence="3">The sequence shown here is derived from an EMBL/GenBank/DDBJ whole genome shotgun (WGS) entry which is preliminary data.</text>
</comment>
<gene>
    <name evidence="3" type="ORF">B0I35DRAFT_263941</name>
</gene>
<dbReference type="SMART" id="SM00066">
    <property type="entry name" value="GAL4"/>
    <property type="match status" value="1"/>
</dbReference>
<dbReference type="EMBL" id="JAGPNK010000008">
    <property type="protein sequence ID" value="KAH7316807.1"/>
    <property type="molecule type" value="Genomic_DNA"/>
</dbReference>
<dbReference type="InterPro" id="IPR036864">
    <property type="entry name" value="Zn2-C6_fun-type_DNA-bd_sf"/>
</dbReference>
<dbReference type="Gene3D" id="4.10.240.10">
    <property type="entry name" value="Zn(2)-C6 fungal-type DNA-binding domain"/>
    <property type="match status" value="1"/>
</dbReference>
<name>A0A8K0SKI4_9HYPO</name>
<dbReference type="GO" id="GO:0000981">
    <property type="term" value="F:DNA-binding transcription factor activity, RNA polymerase II-specific"/>
    <property type="evidence" value="ECO:0007669"/>
    <property type="project" value="InterPro"/>
</dbReference>
<organism evidence="3 4">
    <name type="scientific">Stachybotrys elegans</name>
    <dbReference type="NCBI Taxonomy" id="80388"/>
    <lineage>
        <taxon>Eukaryota</taxon>
        <taxon>Fungi</taxon>
        <taxon>Dikarya</taxon>
        <taxon>Ascomycota</taxon>
        <taxon>Pezizomycotina</taxon>
        <taxon>Sordariomycetes</taxon>
        <taxon>Hypocreomycetidae</taxon>
        <taxon>Hypocreales</taxon>
        <taxon>Stachybotryaceae</taxon>
        <taxon>Stachybotrys</taxon>
    </lineage>
</organism>
<evidence type="ECO:0000259" key="2">
    <source>
        <dbReference type="PROSITE" id="PS50048"/>
    </source>
</evidence>
<dbReference type="InterPro" id="IPR001138">
    <property type="entry name" value="Zn2Cys6_DnaBD"/>
</dbReference>